<name>A0ABD7V1M0_9ACTN</name>
<dbReference type="PANTHER" id="PTHR13789:SF309">
    <property type="entry name" value="PUTATIVE (AFU_ORTHOLOGUE AFUA_6G14510)-RELATED"/>
    <property type="match status" value="1"/>
</dbReference>
<dbReference type="InterPro" id="IPR050493">
    <property type="entry name" value="FAD-dep_Monooxygenase_BioMet"/>
</dbReference>
<dbReference type="Proteomes" id="UP000360750">
    <property type="component" value="Unassembled WGS sequence"/>
</dbReference>
<accession>A0ABD7V1M0</accession>
<feature type="domain" description="FAD-binding" evidence="3">
    <location>
        <begin position="2"/>
        <end position="329"/>
    </location>
</feature>
<dbReference type="InterPro" id="IPR002938">
    <property type="entry name" value="FAD-bd"/>
</dbReference>
<dbReference type="SUPFAM" id="SSF51905">
    <property type="entry name" value="FAD/NAD(P)-binding domain"/>
    <property type="match status" value="1"/>
</dbReference>
<keyword evidence="2" id="KW-0503">Monooxygenase</keyword>
<evidence type="ECO:0000256" key="2">
    <source>
        <dbReference type="ARBA" id="ARBA00023033"/>
    </source>
</evidence>
<dbReference type="EC" id="1.14.13.24" evidence="4"/>
<dbReference type="PANTHER" id="PTHR13789">
    <property type="entry name" value="MONOOXYGENASE"/>
    <property type="match status" value="1"/>
</dbReference>
<dbReference type="InterPro" id="IPR036188">
    <property type="entry name" value="FAD/NAD-bd_sf"/>
</dbReference>
<dbReference type="SUPFAM" id="SSF54373">
    <property type="entry name" value="FAD-linked reductases, C-terminal domain"/>
    <property type="match status" value="1"/>
</dbReference>
<organism evidence="4 5">
    <name type="scientific">Gordonia paraffinivorans</name>
    <dbReference type="NCBI Taxonomy" id="175628"/>
    <lineage>
        <taxon>Bacteria</taxon>
        <taxon>Bacillati</taxon>
        <taxon>Actinomycetota</taxon>
        <taxon>Actinomycetes</taxon>
        <taxon>Mycobacteriales</taxon>
        <taxon>Gordoniaceae</taxon>
        <taxon>Gordonia</taxon>
    </lineage>
</organism>
<dbReference type="RefSeq" id="WP_131734078.1">
    <property type="nucleotide sequence ID" value="NZ_CAACYD010000006.1"/>
</dbReference>
<evidence type="ECO:0000313" key="4">
    <source>
        <dbReference type="EMBL" id="VFA88283.1"/>
    </source>
</evidence>
<protein>
    <submittedName>
        <fullName evidence="4">3-hydroxybenzoate 6-hydroxylase 1</fullName>
        <ecNumber evidence="4">1.14.13.24</ecNumber>
    </submittedName>
</protein>
<evidence type="ECO:0000313" key="5">
    <source>
        <dbReference type="Proteomes" id="UP000360750"/>
    </source>
</evidence>
<gene>
    <name evidence="4" type="primary">xlnD</name>
    <name evidence="4" type="ORF">NCTC8139_01826</name>
</gene>
<dbReference type="AlphaFoldDB" id="A0ABD7V1M0"/>
<proteinExistence type="predicted"/>
<comment type="caution">
    <text evidence="4">The sequence shown here is derived from an EMBL/GenBank/DDBJ whole genome shotgun (WGS) entry which is preliminary data.</text>
</comment>
<dbReference type="GO" id="GO:0018669">
    <property type="term" value="F:3-hydroxybenzoate 6-monooxygenase activity"/>
    <property type="evidence" value="ECO:0007669"/>
    <property type="project" value="UniProtKB-EC"/>
</dbReference>
<dbReference type="Pfam" id="PF01494">
    <property type="entry name" value="FAD_binding_3"/>
    <property type="match status" value="1"/>
</dbReference>
<reference evidence="4 5" key="1">
    <citation type="submission" date="2019-02" db="EMBL/GenBank/DDBJ databases">
        <authorList>
            <consortium name="Pathogen Informatics"/>
        </authorList>
    </citation>
    <scope>NUCLEOTIDE SEQUENCE [LARGE SCALE GENOMIC DNA]</scope>
    <source>
        <strain evidence="4 5">3012STDY6756503</strain>
    </source>
</reference>
<sequence length="374" mass="39460">MRVVIVGAGIAGLCTAAGLESLGADVILLERAPEVRGGGSGLSLFGNGLRALGSLGLLRGVVPDPPGVSPTVSGTRRADGTWLSRFSAEALADLRVVRRGDLHEALLDGLGSGVEVRTGAGVREVGARGVVLDDGTSIDGCDLIVGADGLRSRVRPAVTEDPGASYSGYVAWRAITARPVELDGAGESMGRGQRFGIAPLPDGHVYWFATADYPRDAVPGGIDEVRQRFSGWHRSVGKVLDATDPVAVGVLPIEELARPLRSFADGRRVLVGDAAHAMTPNLGQGANQAMEDAATLTALLARPGVGVEEALREYDRLRRPRTQRIARRAAAIGRVGQWRSAPAVWLRDTAMKVVPDAVADAQMRRVQDWQPPMR</sequence>
<evidence type="ECO:0000256" key="1">
    <source>
        <dbReference type="ARBA" id="ARBA00023002"/>
    </source>
</evidence>
<evidence type="ECO:0000259" key="3">
    <source>
        <dbReference type="Pfam" id="PF01494"/>
    </source>
</evidence>
<keyword evidence="1 4" id="KW-0560">Oxidoreductase</keyword>
<dbReference type="Gene3D" id="3.50.50.60">
    <property type="entry name" value="FAD/NAD(P)-binding domain"/>
    <property type="match status" value="1"/>
</dbReference>
<dbReference type="PRINTS" id="PR00420">
    <property type="entry name" value="RNGMNOXGNASE"/>
</dbReference>
<dbReference type="GeneID" id="60749836"/>
<dbReference type="EMBL" id="CAACYD010000006">
    <property type="protein sequence ID" value="VFA88283.1"/>
    <property type="molecule type" value="Genomic_DNA"/>
</dbReference>